<organism evidence="1 2">
    <name type="scientific">[Eubacterium] siraeum DSM 15702</name>
    <dbReference type="NCBI Taxonomy" id="428128"/>
    <lineage>
        <taxon>Bacteria</taxon>
        <taxon>Bacillati</taxon>
        <taxon>Bacillota</taxon>
        <taxon>Clostridia</taxon>
        <taxon>Eubacteriales</taxon>
        <taxon>Oscillospiraceae</taxon>
        <taxon>Oscillospiraceae incertae sedis</taxon>
    </lineage>
</organism>
<evidence type="ECO:0000313" key="1">
    <source>
        <dbReference type="EMBL" id="EDS00598.1"/>
    </source>
</evidence>
<reference evidence="1" key="1">
    <citation type="submission" date="2007-10" db="EMBL/GenBank/DDBJ databases">
        <authorList>
            <person name="Fulton L."/>
            <person name="Clifton S."/>
            <person name="Fulton B."/>
            <person name="Xu J."/>
            <person name="Minx P."/>
            <person name="Pepin K.H."/>
            <person name="Johnson M."/>
            <person name="Thiruvilangam P."/>
            <person name="Bhonagiri V."/>
            <person name="Nash W.E."/>
            <person name="Mardis E.R."/>
            <person name="Wilson R.K."/>
        </authorList>
    </citation>
    <scope>NUCLEOTIDE SEQUENCE [LARGE SCALE GENOMIC DNA]</scope>
    <source>
        <strain evidence="1">DSM 15702</strain>
    </source>
</reference>
<evidence type="ECO:0000313" key="2">
    <source>
        <dbReference type="Proteomes" id="UP000005326"/>
    </source>
</evidence>
<comment type="caution">
    <text evidence="1">The sequence shown here is derived from an EMBL/GenBank/DDBJ whole genome shotgun (WGS) entry which is preliminary data.</text>
</comment>
<name>B0MNW0_9FIRM</name>
<keyword evidence="2" id="KW-1185">Reference proteome</keyword>
<reference evidence="1" key="2">
    <citation type="submission" date="2014-06" db="EMBL/GenBank/DDBJ databases">
        <title>Draft genome sequence of Eubacterium siraeum (DSM 15702).</title>
        <authorList>
            <person name="Sudarsanam P."/>
            <person name="Ley R."/>
            <person name="Guruge J."/>
            <person name="Turnbaugh P.J."/>
            <person name="Mahowald M."/>
            <person name="Liep D."/>
            <person name="Gordon J."/>
        </authorList>
    </citation>
    <scope>NUCLEOTIDE SEQUENCE</scope>
    <source>
        <strain evidence="1">DSM 15702</strain>
    </source>
</reference>
<dbReference type="AlphaFoldDB" id="B0MNW0"/>
<sequence>MYRSFVLPFCAEDIVPPSVYTYNIILKNVSPVNRFRQNR</sequence>
<dbReference type="Proteomes" id="UP000005326">
    <property type="component" value="Unassembled WGS sequence"/>
</dbReference>
<dbReference type="EMBL" id="ABCA03000047">
    <property type="protein sequence ID" value="EDS00598.1"/>
    <property type="molecule type" value="Genomic_DNA"/>
</dbReference>
<proteinExistence type="predicted"/>
<protein>
    <submittedName>
        <fullName evidence="1">Uncharacterized protein</fullName>
    </submittedName>
</protein>
<accession>B0MNW0</accession>
<gene>
    <name evidence="1" type="ORF">EUBSIR_01518</name>
</gene>